<organism evidence="2 3">
    <name type="scientific">Trichoderma breve</name>
    <dbReference type="NCBI Taxonomy" id="2034170"/>
    <lineage>
        <taxon>Eukaryota</taxon>
        <taxon>Fungi</taxon>
        <taxon>Dikarya</taxon>
        <taxon>Ascomycota</taxon>
        <taxon>Pezizomycotina</taxon>
        <taxon>Sordariomycetes</taxon>
        <taxon>Hypocreomycetidae</taxon>
        <taxon>Hypocreales</taxon>
        <taxon>Hypocreaceae</taxon>
        <taxon>Trichoderma</taxon>
    </lineage>
</organism>
<protein>
    <submittedName>
        <fullName evidence="2">Uncharacterized protein</fullName>
    </submittedName>
</protein>
<name>A0A9W9E536_9HYPO</name>
<reference evidence="2" key="1">
    <citation type="submission" date="2022-09" db="EMBL/GenBank/DDBJ databases">
        <title>Chromosome-level assembly of Trichoderma breve T069, a fungus used in development of biopesticide product.</title>
        <authorList>
            <person name="Lin R."/>
            <person name="Liu T."/>
        </authorList>
    </citation>
    <scope>NUCLEOTIDE SEQUENCE</scope>
    <source>
        <strain evidence="2">T069</strain>
    </source>
</reference>
<sequence>MDPVFRRTRLTETCIFWIRNTIELRYEALKSSIQEASREGEQASPEGSTSHGTSRGDTSARSDSKTIRMTPWVSQDTAMSEAALGATNAPGSITLYKGMDRSRLTRLYDSNGHLDDGRALSSRPPTDFDGRVSAFCFAVDRDLAIEYAAFTKRRSDGSSRRVEKTRLFLEANEKTSTGPEKVQGSVVDHWKRLSETKSGLCQHGMSYRDYREDGFAAGRNAVQYAFLDDEGEELFEKAELKVFPITTAEFSR</sequence>
<dbReference type="Proteomes" id="UP001140511">
    <property type="component" value="Unassembled WGS sequence"/>
</dbReference>
<evidence type="ECO:0000313" key="2">
    <source>
        <dbReference type="EMBL" id="KAJ4855006.1"/>
    </source>
</evidence>
<comment type="caution">
    <text evidence="2">The sequence shown here is derived from an EMBL/GenBank/DDBJ whole genome shotgun (WGS) entry which is preliminary data.</text>
</comment>
<proteinExistence type="predicted"/>
<dbReference type="EMBL" id="JAOPEN010000007">
    <property type="protein sequence ID" value="KAJ4855006.1"/>
    <property type="molecule type" value="Genomic_DNA"/>
</dbReference>
<evidence type="ECO:0000256" key="1">
    <source>
        <dbReference type="SAM" id="MobiDB-lite"/>
    </source>
</evidence>
<dbReference type="GeneID" id="80872462"/>
<accession>A0A9W9E536</accession>
<gene>
    <name evidence="2" type="ORF">T069G_10564</name>
</gene>
<evidence type="ECO:0000313" key="3">
    <source>
        <dbReference type="Proteomes" id="UP001140511"/>
    </source>
</evidence>
<dbReference type="RefSeq" id="XP_056024064.1">
    <property type="nucleotide sequence ID" value="XM_056177774.1"/>
</dbReference>
<feature type="compositionally biased region" description="Polar residues" evidence="1">
    <location>
        <begin position="45"/>
        <end position="57"/>
    </location>
</feature>
<dbReference type="AlphaFoldDB" id="A0A9W9E536"/>
<feature type="region of interest" description="Disordered" evidence="1">
    <location>
        <begin position="35"/>
        <end position="64"/>
    </location>
</feature>
<keyword evidence="3" id="KW-1185">Reference proteome</keyword>